<organism evidence="1 2">
    <name type="scientific">Candidatus Electronema aureum</name>
    <dbReference type="NCBI Taxonomy" id="2005002"/>
    <lineage>
        <taxon>Bacteria</taxon>
        <taxon>Pseudomonadati</taxon>
        <taxon>Thermodesulfobacteriota</taxon>
        <taxon>Desulfobulbia</taxon>
        <taxon>Desulfobulbales</taxon>
        <taxon>Desulfobulbaceae</taxon>
        <taxon>Candidatus Electronema</taxon>
    </lineage>
</organism>
<evidence type="ECO:0000313" key="2">
    <source>
        <dbReference type="Proteomes" id="UP000316238"/>
    </source>
</evidence>
<dbReference type="Proteomes" id="UP000316238">
    <property type="component" value="Unassembled WGS sequence"/>
</dbReference>
<evidence type="ECO:0000313" key="1">
    <source>
        <dbReference type="EMBL" id="TAA76179.1"/>
    </source>
</evidence>
<name>A0A521G595_9BACT</name>
<sequence>MFEKEKLNILSMMDTNQIKYFNIRCCHREWAEHIAS</sequence>
<protein>
    <submittedName>
        <fullName evidence="1">Uncharacterized protein</fullName>
    </submittedName>
</protein>
<gene>
    <name evidence="1" type="ORF">CDV28_10177</name>
</gene>
<proteinExistence type="predicted"/>
<comment type="caution">
    <text evidence="1">The sequence shown here is derived from an EMBL/GenBank/DDBJ whole genome shotgun (WGS) entry which is preliminary data.</text>
</comment>
<dbReference type="AlphaFoldDB" id="A0A521G595"/>
<dbReference type="EMBL" id="NQJD01000001">
    <property type="protein sequence ID" value="TAA76179.1"/>
    <property type="molecule type" value="Genomic_DNA"/>
</dbReference>
<reference evidence="1" key="1">
    <citation type="submission" date="2017-07" db="EMBL/GenBank/DDBJ databases">
        <title>The cable genome - Insights into the physiology and evolution of filamentous bacteria capable of sulfide oxidation via long distance electron transfer.</title>
        <authorList>
            <person name="Thorup C."/>
            <person name="Bjerg J.T."/>
            <person name="Schreiber L."/>
            <person name="Nielsen L.P."/>
            <person name="Kjeldsen K.U."/>
            <person name="Boesen T."/>
            <person name="Boggild A."/>
            <person name="Meysman F."/>
            <person name="Geelhoed J."/>
            <person name="Schramm A."/>
        </authorList>
    </citation>
    <scope>NUCLEOTIDE SEQUENCE [LARGE SCALE GENOMIC DNA]</scope>
    <source>
        <strain evidence="1">GS</strain>
    </source>
</reference>
<keyword evidence="2" id="KW-1185">Reference proteome</keyword>
<accession>A0A521G595</accession>